<evidence type="ECO:0000256" key="1">
    <source>
        <dbReference type="SAM" id="SignalP"/>
    </source>
</evidence>
<accession>A0ABU7AY76</accession>
<evidence type="ECO:0008006" key="4">
    <source>
        <dbReference type="Google" id="ProtNLM"/>
    </source>
</evidence>
<dbReference type="EMBL" id="JAHUTI010030920">
    <property type="protein sequence ID" value="MED6242380.1"/>
    <property type="molecule type" value="Genomic_DNA"/>
</dbReference>
<feature type="chain" id="PRO_5045687242" description="Secreted protein" evidence="1">
    <location>
        <begin position="21"/>
        <end position="102"/>
    </location>
</feature>
<evidence type="ECO:0000313" key="3">
    <source>
        <dbReference type="Proteomes" id="UP001345963"/>
    </source>
</evidence>
<keyword evidence="1" id="KW-0732">Signal</keyword>
<keyword evidence="3" id="KW-1185">Reference proteome</keyword>
<comment type="caution">
    <text evidence="2">The sequence shown here is derived from an EMBL/GenBank/DDBJ whole genome shotgun (WGS) entry which is preliminary data.</text>
</comment>
<organism evidence="2 3">
    <name type="scientific">Ataeniobius toweri</name>
    <dbReference type="NCBI Taxonomy" id="208326"/>
    <lineage>
        <taxon>Eukaryota</taxon>
        <taxon>Metazoa</taxon>
        <taxon>Chordata</taxon>
        <taxon>Craniata</taxon>
        <taxon>Vertebrata</taxon>
        <taxon>Euteleostomi</taxon>
        <taxon>Actinopterygii</taxon>
        <taxon>Neopterygii</taxon>
        <taxon>Teleostei</taxon>
        <taxon>Neoteleostei</taxon>
        <taxon>Acanthomorphata</taxon>
        <taxon>Ovalentaria</taxon>
        <taxon>Atherinomorphae</taxon>
        <taxon>Cyprinodontiformes</taxon>
        <taxon>Goodeidae</taxon>
        <taxon>Ataeniobius</taxon>
    </lineage>
</organism>
<proteinExistence type="predicted"/>
<dbReference type="Proteomes" id="UP001345963">
    <property type="component" value="Unassembled WGS sequence"/>
</dbReference>
<protein>
    <recommendedName>
        <fullName evidence="4">Secreted protein</fullName>
    </recommendedName>
</protein>
<name>A0ABU7AY76_9TELE</name>
<gene>
    <name evidence="2" type="ORF">ATANTOWER_003898</name>
</gene>
<evidence type="ECO:0000313" key="2">
    <source>
        <dbReference type="EMBL" id="MED6242380.1"/>
    </source>
</evidence>
<feature type="signal peptide" evidence="1">
    <location>
        <begin position="1"/>
        <end position="20"/>
    </location>
</feature>
<sequence>MFSVILVTLLELFRVFHHTADKPCPEAVCKDALPNGAVKGSLFAVIFPEDSQKVFFTICVLFLFQVSSSSMWTPRKQKSLTISTQVTPMRLKDRFVSPKVYD</sequence>
<reference evidence="2 3" key="1">
    <citation type="submission" date="2021-07" db="EMBL/GenBank/DDBJ databases">
        <authorList>
            <person name="Palmer J.M."/>
        </authorList>
    </citation>
    <scope>NUCLEOTIDE SEQUENCE [LARGE SCALE GENOMIC DNA]</scope>
    <source>
        <strain evidence="2 3">AT_MEX2019</strain>
        <tissue evidence="2">Muscle</tissue>
    </source>
</reference>